<dbReference type="Proteomes" id="UP000199031">
    <property type="component" value="Unassembled WGS sequence"/>
</dbReference>
<gene>
    <name evidence="6" type="ORF">SAMN05444277_11176</name>
</gene>
<evidence type="ECO:0000256" key="4">
    <source>
        <dbReference type="ARBA" id="ARBA00023136"/>
    </source>
</evidence>
<dbReference type="AlphaFoldDB" id="A0A1I5YAZ8"/>
<dbReference type="STRING" id="1465490.SAMN05444277_11176"/>
<dbReference type="Pfam" id="PF01758">
    <property type="entry name" value="SBF"/>
    <property type="match status" value="1"/>
</dbReference>
<feature type="transmembrane region" description="Helical" evidence="5">
    <location>
        <begin position="58"/>
        <end position="75"/>
    </location>
</feature>
<proteinExistence type="predicted"/>
<organism evidence="6 7">
    <name type="scientific">Parafilimonas terrae</name>
    <dbReference type="NCBI Taxonomy" id="1465490"/>
    <lineage>
        <taxon>Bacteria</taxon>
        <taxon>Pseudomonadati</taxon>
        <taxon>Bacteroidota</taxon>
        <taxon>Chitinophagia</taxon>
        <taxon>Chitinophagales</taxon>
        <taxon>Chitinophagaceae</taxon>
        <taxon>Parafilimonas</taxon>
    </lineage>
</organism>
<dbReference type="OrthoDB" id="9806785at2"/>
<dbReference type="GO" id="GO:0016020">
    <property type="term" value="C:membrane"/>
    <property type="evidence" value="ECO:0007669"/>
    <property type="project" value="UniProtKB-SubCell"/>
</dbReference>
<evidence type="ECO:0000256" key="3">
    <source>
        <dbReference type="ARBA" id="ARBA00022989"/>
    </source>
</evidence>
<feature type="transmembrane region" description="Helical" evidence="5">
    <location>
        <begin position="217"/>
        <end position="235"/>
    </location>
</feature>
<dbReference type="InterPro" id="IPR038770">
    <property type="entry name" value="Na+/solute_symporter_sf"/>
</dbReference>
<dbReference type="EMBL" id="FOXQ01000011">
    <property type="protein sequence ID" value="SFQ41394.1"/>
    <property type="molecule type" value="Genomic_DNA"/>
</dbReference>
<sequence>MPAAKKTIYNIFYAISCTCLLVFVFTTINKNHDVAGWFLAFFFATLAIAFRGNHFLKGLSYTVMIVSVVSIAMYHPQYFTTIGDFKLSALIIPLLQIIMFGMGTELSLKDFANVLKMPKGIIIGVACHYIIMPLVGFAIAKAFNFPAEIAAGIILIGCCPSGLASNVMCYLAKGNLALSVSVTTISTMFAPFLTPLLMQLLGGSFVEVHFWDMVWDITKIVIIPVVAGLAFHYLVHGKFQWLDKAMPLVSMAGIAFILTIITAAGRDNLVKVGALLLIATFIHNLAGYFLGYWSARVLKFQEKDCRTIALEVGMQNAGLASGLALAMGKLATAGLAPAIFGPVMNVTGSTLASWWHNHPPDGSTVSRTNNKKEVITIK</sequence>
<comment type="subcellular location">
    <subcellularLocation>
        <location evidence="1">Membrane</location>
        <topology evidence="1">Multi-pass membrane protein</topology>
    </subcellularLocation>
</comment>
<feature type="transmembrane region" description="Helical" evidence="5">
    <location>
        <begin position="87"/>
        <end position="108"/>
    </location>
</feature>
<dbReference type="InterPro" id="IPR004710">
    <property type="entry name" value="Bilac:Na_transpt"/>
</dbReference>
<feature type="transmembrane region" description="Helical" evidence="5">
    <location>
        <begin position="7"/>
        <end position="28"/>
    </location>
</feature>
<evidence type="ECO:0000313" key="7">
    <source>
        <dbReference type="Proteomes" id="UP000199031"/>
    </source>
</evidence>
<feature type="transmembrane region" description="Helical" evidence="5">
    <location>
        <begin position="247"/>
        <end position="266"/>
    </location>
</feature>
<dbReference type="Gene3D" id="1.20.1530.20">
    <property type="match status" value="1"/>
</dbReference>
<dbReference type="PANTHER" id="PTHR10361:SF28">
    <property type="entry name" value="P3 PROTEIN-RELATED"/>
    <property type="match status" value="1"/>
</dbReference>
<evidence type="ECO:0000256" key="2">
    <source>
        <dbReference type="ARBA" id="ARBA00022692"/>
    </source>
</evidence>
<keyword evidence="3 5" id="KW-1133">Transmembrane helix</keyword>
<dbReference type="InterPro" id="IPR002657">
    <property type="entry name" value="BilAc:Na_symport/Acr3"/>
</dbReference>
<evidence type="ECO:0000256" key="5">
    <source>
        <dbReference type="SAM" id="Phobius"/>
    </source>
</evidence>
<evidence type="ECO:0000313" key="6">
    <source>
        <dbReference type="EMBL" id="SFQ41394.1"/>
    </source>
</evidence>
<dbReference type="RefSeq" id="WP_090661006.1">
    <property type="nucleotide sequence ID" value="NZ_FOXQ01000011.1"/>
</dbReference>
<keyword evidence="4 5" id="KW-0472">Membrane</keyword>
<evidence type="ECO:0000256" key="1">
    <source>
        <dbReference type="ARBA" id="ARBA00004141"/>
    </source>
</evidence>
<feature type="transmembrane region" description="Helical" evidence="5">
    <location>
        <begin position="176"/>
        <end position="197"/>
    </location>
</feature>
<accession>A0A1I5YAZ8</accession>
<feature type="transmembrane region" description="Helical" evidence="5">
    <location>
        <begin position="272"/>
        <end position="293"/>
    </location>
</feature>
<name>A0A1I5YAZ8_9BACT</name>
<reference evidence="6 7" key="1">
    <citation type="submission" date="2016-10" db="EMBL/GenBank/DDBJ databases">
        <authorList>
            <person name="de Groot N.N."/>
        </authorList>
    </citation>
    <scope>NUCLEOTIDE SEQUENCE [LARGE SCALE GENOMIC DNA]</scope>
    <source>
        <strain evidence="6 7">DSM 28286</strain>
    </source>
</reference>
<dbReference type="PANTHER" id="PTHR10361">
    <property type="entry name" value="SODIUM-BILE ACID COTRANSPORTER"/>
    <property type="match status" value="1"/>
</dbReference>
<feature type="transmembrane region" description="Helical" evidence="5">
    <location>
        <begin position="120"/>
        <end position="143"/>
    </location>
</feature>
<keyword evidence="2 5" id="KW-0812">Transmembrane</keyword>
<feature type="transmembrane region" description="Helical" evidence="5">
    <location>
        <begin position="34"/>
        <end position="51"/>
    </location>
</feature>
<protein>
    <submittedName>
        <fullName evidence="6">Bile acid:Na+ symporter, BASS family</fullName>
    </submittedName>
</protein>
<feature type="transmembrane region" description="Helical" evidence="5">
    <location>
        <begin position="149"/>
        <end position="169"/>
    </location>
</feature>
<keyword evidence="7" id="KW-1185">Reference proteome</keyword>